<dbReference type="KEGG" id="nai:NECAME_08801"/>
<dbReference type="AlphaFoldDB" id="W2THC1"/>
<dbReference type="Pfam" id="PF16013">
    <property type="entry name" value="DUF4781"/>
    <property type="match status" value="1"/>
</dbReference>
<feature type="coiled-coil region" evidence="1">
    <location>
        <begin position="392"/>
        <end position="447"/>
    </location>
</feature>
<evidence type="ECO:0000256" key="1">
    <source>
        <dbReference type="SAM" id="Coils"/>
    </source>
</evidence>
<dbReference type="Proteomes" id="UP000053676">
    <property type="component" value="Unassembled WGS sequence"/>
</dbReference>
<evidence type="ECO:0000259" key="2">
    <source>
        <dbReference type="Pfam" id="PF16013"/>
    </source>
</evidence>
<organism evidence="3 4">
    <name type="scientific">Necator americanus</name>
    <name type="common">Human hookworm</name>
    <dbReference type="NCBI Taxonomy" id="51031"/>
    <lineage>
        <taxon>Eukaryota</taxon>
        <taxon>Metazoa</taxon>
        <taxon>Ecdysozoa</taxon>
        <taxon>Nematoda</taxon>
        <taxon>Chromadorea</taxon>
        <taxon>Rhabditida</taxon>
        <taxon>Rhabditina</taxon>
        <taxon>Rhabditomorpha</taxon>
        <taxon>Strongyloidea</taxon>
        <taxon>Ancylostomatidae</taxon>
        <taxon>Bunostominae</taxon>
        <taxon>Necator</taxon>
    </lineage>
</organism>
<evidence type="ECO:0000313" key="3">
    <source>
        <dbReference type="EMBL" id="ETN80999.1"/>
    </source>
</evidence>
<gene>
    <name evidence="3" type="ORF">NECAME_08801</name>
</gene>
<keyword evidence="1" id="KW-0175">Coiled coil</keyword>
<proteinExistence type="predicted"/>
<dbReference type="InterPro" id="IPR031962">
    <property type="entry name" value="DUF4781"/>
</dbReference>
<reference evidence="4" key="1">
    <citation type="journal article" date="2014" name="Nat. Genet.">
        <title>Genome of the human hookworm Necator americanus.</title>
        <authorList>
            <person name="Tang Y.T."/>
            <person name="Gao X."/>
            <person name="Rosa B.A."/>
            <person name="Abubucker S."/>
            <person name="Hallsworth-Pepin K."/>
            <person name="Martin J."/>
            <person name="Tyagi R."/>
            <person name="Heizer E."/>
            <person name="Zhang X."/>
            <person name="Bhonagiri-Palsikar V."/>
            <person name="Minx P."/>
            <person name="Warren W.C."/>
            <person name="Wang Q."/>
            <person name="Zhan B."/>
            <person name="Hotez P.J."/>
            <person name="Sternberg P.W."/>
            <person name="Dougall A."/>
            <person name="Gaze S.T."/>
            <person name="Mulvenna J."/>
            <person name="Sotillo J."/>
            <person name="Ranganathan S."/>
            <person name="Rabelo E.M."/>
            <person name="Wilson R.K."/>
            <person name="Felgner P.L."/>
            <person name="Bethony J."/>
            <person name="Hawdon J.M."/>
            <person name="Gasser R.B."/>
            <person name="Loukas A."/>
            <person name="Mitreva M."/>
        </authorList>
    </citation>
    <scope>NUCLEOTIDE SEQUENCE [LARGE SCALE GENOMIC DNA]</scope>
</reference>
<evidence type="ECO:0000313" key="4">
    <source>
        <dbReference type="Proteomes" id="UP000053676"/>
    </source>
</evidence>
<feature type="domain" description="DUF4781" evidence="2">
    <location>
        <begin position="65"/>
        <end position="329"/>
    </location>
</feature>
<keyword evidence="4" id="KW-1185">Reference proteome</keyword>
<accession>W2THC1</accession>
<sequence length="505" mass="58016">MTTLIFVVDGCPKHSFWDLFHFKTQYFSLQVITIYVLLEEMIGKEEPTTSQIYVFRVRDKEGSWKFLDCALRTYDDFEDYIKNNKAPRCMMCYPTGGFLRSQEMRDKKGKTYTSGEVRFGEPPSCTLTGRVVEKLDTVNMYVTPVVAITLFWTPAGWVATGLSALSYTTLGYSLVRQAFNIYDKGTHGEHYATDLFNFATTIATLAVARAIPKYLRTVALQNRQLTFLESVIITGILRGMAASTAVNFAALVYQFGYKLVNQRAEISAMDVVNLMVAAQNMYSCYMSPKSAKAILEKVKVEIQTENQAKRIEKENSIKKAQESNKELEQKLREMRESGNEDRVITDTLEKKIQANNKNIETWTKEAQVALEKFMENQRNWAEADVKEALAPIKEIQDKMSNIRSENESMERELEELNSSESGNRQRIEELRNKIASNKEKIANLTSDALAKQNEYLKQKGDKMKASLFLSLHYFSKYRTMLSSDTFCIHFKRDDYLEGALRLYIH</sequence>
<dbReference type="STRING" id="51031.W2THC1"/>
<dbReference type="OrthoDB" id="5838152at2759"/>
<protein>
    <recommendedName>
        <fullName evidence="2">DUF4781 domain-containing protein</fullName>
    </recommendedName>
</protein>
<dbReference type="PANTHER" id="PTHR21115">
    <property type="entry name" value="GH06117P-RELATED"/>
    <property type="match status" value="1"/>
</dbReference>
<feature type="coiled-coil region" evidence="1">
    <location>
        <begin position="310"/>
        <end position="340"/>
    </location>
</feature>
<name>W2THC1_NECAM</name>
<dbReference type="PANTHER" id="PTHR21115:SF0">
    <property type="entry name" value="GH06117P-RELATED"/>
    <property type="match status" value="1"/>
</dbReference>
<dbReference type="EMBL" id="KI658882">
    <property type="protein sequence ID" value="ETN80999.1"/>
    <property type="molecule type" value="Genomic_DNA"/>
</dbReference>